<accession>A0A1E8GM47</accession>
<dbReference type="GO" id="GO:0009229">
    <property type="term" value="P:thiamine diphosphate biosynthetic process"/>
    <property type="evidence" value="ECO:0007669"/>
    <property type="project" value="InterPro"/>
</dbReference>
<keyword evidence="2" id="KW-0547">Nucleotide-binding</keyword>
<proteinExistence type="predicted"/>
<evidence type="ECO:0000256" key="5">
    <source>
        <dbReference type="NCBIfam" id="TIGR01378"/>
    </source>
</evidence>
<dbReference type="InterPro" id="IPR007373">
    <property type="entry name" value="Thiamin_PyroPKinase_B1-bd"/>
</dbReference>
<dbReference type="GO" id="GO:0005524">
    <property type="term" value="F:ATP binding"/>
    <property type="evidence" value="ECO:0007669"/>
    <property type="project" value="UniProtKB-KW"/>
</dbReference>
<dbReference type="GO" id="GO:0004788">
    <property type="term" value="F:thiamine diphosphokinase activity"/>
    <property type="evidence" value="ECO:0007669"/>
    <property type="project" value="UniProtKB-UniRule"/>
</dbReference>
<dbReference type="SUPFAM" id="SSF63862">
    <property type="entry name" value="Thiamin pyrophosphokinase, substrate-binding domain"/>
    <property type="match status" value="1"/>
</dbReference>
<sequence>MNEKILIVCSKSHIDLAREYKDYYKIGVERGCLDLIKAGLPINYAVGDFDSVSEDEFKEIEAYSDELVRFPAAKDLIDGEIAIQYAVSRKPQEVVFIADGSRIDMTIAAVGLVAEYDVILRNDDNYCYLLKEGNNFVPYKEGYKYISFLSFDKSLVNIRGFLYNAENLAVSWKSVNATSNEFVDKVGGNVEVFSGQTLAFYCN</sequence>
<dbReference type="CDD" id="cd07995">
    <property type="entry name" value="TPK"/>
    <property type="match status" value="1"/>
</dbReference>
<dbReference type="Gene3D" id="3.40.50.10240">
    <property type="entry name" value="Thiamin pyrophosphokinase, catalytic domain"/>
    <property type="match status" value="1"/>
</dbReference>
<dbReference type="EMBL" id="MKIR01000012">
    <property type="protein sequence ID" value="OFI49321.1"/>
    <property type="molecule type" value="Genomic_DNA"/>
</dbReference>
<reference evidence="8" key="1">
    <citation type="submission" date="2016-09" db="EMBL/GenBank/DDBJ databases">
        <title>Draft genome sequence of a novel species of the family Streptococcaceae isolated from flowers.</title>
        <authorList>
            <person name="Chuah L.-O."/>
            <person name="Yap K.-P."/>
            <person name="Thong K.L."/>
            <person name="Liong M.T."/>
            <person name="Ahmad R."/>
            <person name="Rusul G."/>
        </authorList>
    </citation>
    <scope>NUCLEOTIDE SEQUENCE [LARGE SCALE GENOMIC DNA]</scope>
    <source>
        <strain evidence="8">DF1</strain>
    </source>
</reference>
<dbReference type="InterPro" id="IPR007371">
    <property type="entry name" value="TPK_catalytic"/>
</dbReference>
<evidence type="ECO:0000256" key="2">
    <source>
        <dbReference type="ARBA" id="ARBA00022741"/>
    </source>
</evidence>
<dbReference type="NCBIfam" id="TIGR01378">
    <property type="entry name" value="thi_PPkinase"/>
    <property type="match status" value="1"/>
</dbReference>
<dbReference type="STRING" id="1859473.BG261_01695"/>
<dbReference type="Pfam" id="PF04263">
    <property type="entry name" value="TPK_catalytic"/>
    <property type="match status" value="1"/>
</dbReference>
<keyword evidence="4" id="KW-0067">ATP-binding</keyword>
<gene>
    <name evidence="7" type="ORF">BG261_01695</name>
</gene>
<dbReference type="InterPro" id="IPR006282">
    <property type="entry name" value="Thi_PPkinase"/>
</dbReference>
<dbReference type="AlphaFoldDB" id="A0A1E8GM47"/>
<dbReference type="Pfam" id="PF04265">
    <property type="entry name" value="TPK_B1_binding"/>
    <property type="match status" value="1"/>
</dbReference>
<protein>
    <recommendedName>
        <fullName evidence="5">Thiamine diphosphokinase</fullName>
        <ecNumber evidence="5">2.7.6.2</ecNumber>
    </recommendedName>
</protein>
<dbReference type="PANTHER" id="PTHR41299:SF1">
    <property type="entry name" value="THIAMINE PYROPHOSPHOKINASE"/>
    <property type="match status" value="1"/>
</dbReference>
<dbReference type="GO" id="GO:0006772">
    <property type="term" value="P:thiamine metabolic process"/>
    <property type="evidence" value="ECO:0007669"/>
    <property type="project" value="UniProtKB-UniRule"/>
</dbReference>
<dbReference type="SUPFAM" id="SSF63999">
    <property type="entry name" value="Thiamin pyrophosphokinase, catalytic domain"/>
    <property type="match status" value="1"/>
</dbReference>
<evidence type="ECO:0000259" key="6">
    <source>
        <dbReference type="SMART" id="SM00983"/>
    </source>
</evidence>
<evidence type="ECO:0000313" key="7">
    <source>
        <dbReference type="EMBL" id="OFI49321.1"/>
    </source>
</evidence>
<organism evidence="7 8">
    <name type="scientific">Floricoccus tropicus</name>
    <dbReference type="NCBI Taxonomy" id="1859473"/>
    <lineage>
        <taxon>Bacteria</taxon>
        <taxon>Bacillati</taxon>
        <taxon>Bacillota</taxon>
        <taxon>Bacilli</taxon>
        <taxon>Lactobacillales</taxon>
        <taxon>Streptococcaceae</taxon>
        <taxon>Floricoccus</taxon>
    </lineage>
</organism>
<dbReference type="GO" id="GO:0016301">
    <property type="term" value="F:kinase activity"/>
    <property type="evidence" value="ECO:0007669"/>
    <property type="project" value="UniProtKB-KW"/>
</dbReference>
<feature type="domain" description="Thiamin pyrophosphokinase thiamin-binding" evidence="6">
    <location>
        <begin position="133"/>
        <end position="198"/>
    </location>
</feature>
<dbReference type="Proteomes" id="UP000178622">
    <property type="component" value="Unassembled WGS sequence"/>
</dbReference>
<evidence type="ECO:0000313" key="8">
    <source>
        <dbReference type="Proteomes" id="UP000178622"/>
    </source>
</evidence>
<keyword evidence="3 7" id="KW-0418">Kinase</keyword>
<dbReference type="InterPro" id="IPR036371">
    <property type="entry name" value="TPK_B1-bd_sf"/>
</dbReference>
<keyword evidence="1" id="KW-0808">Transferase</keyword>
<dbReference type="EC" id="2.7.6.2" evidence="5"/>
<comment type="caution">
    <text evidence="7">The sequence shown here is derived from an EMBL/GenBank/DDBJ whole genome shotgun (WGS) entry which is preliminary data.</text>
</comment>
<keyword evidence="8" id="KW-1185">Reference proteome</keyword>
<dbReference type="InterPro" id="IPR053149">
    <property type="entry name" value="TPK"/>
</dbReference>
<dbReference type="SMART" id="SM00983">
    <property type="entry name" value="TPK_B1_binding"/>
    <property type="match status" value="1"/>
</dbReference>
<name>A0A1E8GM47_9LACT</name>
<evidence type="ECO:0000256" key="1">
    <source>
        <dbReference type="ARBA" id="ARBA00022679"/>
    </source>
</evidence>
<dbReference type="InterPro" id="IPR036759">
    <property type="entry name" value="TPK_catalytic_sf"/>
</dbReference>
<dbReference type="OrthoDB" id="9804377at2"/>
<evidence type="ECO:0000256" key="3">
    <source>
        <dbReference type="ARBA" id="ARBA00022777"/>
    </source>
</evidence>
<evidence type="ECO:0000256" key="4">
    <source>
        <dbReference type="ARBA" id="ARBA00022840"/>
    </source>
</evidence>
<dbReference type="PANTHER" id="PTHR41299">
    <property type="entry name" value="THIAMINE PYROPHOSPHOKINASE"/>
    <property type="match status" value="1"/>
</dbReference>
<dbReference type="RefSeq" id="WP_070791845.1">
    <property type="nucleotide sequence ID" value="NZ_MKIR01000012.1"/>
</dbReference>
<dbReference type="GO" id="GO:0030975">
    <property type="term" value="F:thiamine binding"/>
    <property type="evidence" value="ECO:0007669"/>
    <property type="project" value="InterPro"/>
</dbReference>